<reference evidence="2" key="1">
    <citation type="submission" date="2022-12" db="EMBL/GenBank/DDBJ databases">
        <authorList>
            <person name="Bing R.G."/>
            <person name="Willard D.J."/>
            <person name="Manesh M.J.H."/>
            <person name="Laemthong T."/>
            <person name="Crosby J.R."/>
            <person name="Kelly R.M."/>
        </authorList>
    </citation>
    <scope>NUCLEOTIDE SEQUENCE</scope>
    <source>
        <strain evidence="2">DSM 8991</strain>
    </source>
</reference>
<feature type="transmembrane region" description="Helical" evidence="1">
    <location>
        <begin position="145"/>
        <end position="169"/>
    </location>
</feature>
<name>A0ABY7BJL3_9FIRM</name>
<keyword evidence="3" id="KW-1185">Reference proteome</keyword>
<feature type="transmembrane region" description="Helical" evidence="1">
    <location>
        <begin position="33"/>
        <end position="53"/>
    </location>
</feature>
<feature type="transmembrane region" description="Helical" evidence="1">
    <location>
        <begin position="118"/>
        <end position="139"/>
    </location>
</feature>
<keyword evidence="1" id="KW-0472">Membrane</keyword>
<keyword evidence="1" id="KW-0812">Transmembrane</keyword>
<gene>
    <name evidence="2" type="ORF">OTJ99_000420</name>
</gene>
<dbReference type="Proteomes" id="UP001164745">
    <property type="component" value="Chromosome"/>
</dbReference>
<sequence length="191" mass="21869">MKFRVGKPPINKNINLSGCNLLKEPKSLTVTQIVTLPIGLICVGLIFFILHYFKSINLPKFGVEYILAYFLMITLHEMIHALCYHGGLLSKDTVIGCWPDMFIFYAYNSRVLKRNRYLLVYIALFIVLSIIPTIIMLFLDFKSDLLLLIVLFNALGSCVDIFSCVLILLQVPKEGLVVNSEEKTYWKVLEK</sequence>
<dbReference type="InterPro" id="IPR021683">
    <property type="entry name" value="DUF3267"/>
</dbReference>
<proteinExistence type="predicted"/>
<feature type="transmembrane region" description="Helical" evidence="1">
    <location>
        <begin position="65"/>
        <end position="84"/>
    </location>
</feature>
<organism evidence="2 3">
    <name type="scientific">Caldicellulosiruptor naganoensis</name>
    <dbReference type="NCBI Taxonomy" id="29324"/>
    <lineage>
        <taxon>Bacteria</taxon>
        <taxon>Bacillati</taxon>
        <taxon>Bacillota</taxon>
        <taxon>Bacillota incertae sedis</taxon>
        <taxon>Caldicellulosiruptorales</taxon>
        <taxon>Caldicellulosiruptoraceae</taxon>
        <taxon>Caldicellulosiruptor</taxon>
    </lineage>
</organism>
<keyword evidence="1" id="KW-1133">Transmembrane helix</keyword>
<dbReference type="RefSeq" id="WP_045165427.1">
    <property type="nucleotide sequence ID" value="NZ_CP113864.1"/>
</dbReference>
<evidence type="ECO:0000313" key="3">
    <source>
        <dbReference type="Proteomes" id="UP001164745"/>
    </source>
</evidence>
<evidence type="ECO:0000256" key="1">
    <source>
        <dbReference type="SAM" id="Phobius"/>
    </source>
</evidence>
<evidence type="ECO:0000313" key="2">
    <source>
        <dbReference type="EMBL" id="WAM31935.1"/>
    </source>
</evidence>
<protein>
    <submittedName>
        <fullName evidence="2">DUF3267 domain-containing protein</fullName>
    </submittedName>
</protein>
<dbReference type="Pfam" id="PF11667">
    <property type="entry name" value="DUF3267"/>
    <property type="match status" value="1"/>
</dbReference>
<dbReference type="EMBL" id="CP113864">
    <property type="protein sequence ID" value="WAM31935.1"/>
    <property type="molecule type" value="Genomic_DNA"/>
</dbReference>
<accession>A0ABY7BJL3</accession>